<organism evidence="11 12">
    <name type="scientific">Paralcaligenes ureilyticus</name>
    <dbReference type="NCBI Taxonomy" id="627131"/>
    <lineage>
        <taxon>Bacteria</taxon>
        <taxon>Pseudomonadati</taxon>
        <taxon>Pseudomonadota</taxon>
        <taxon>Betaproteobacteria</taxon>
        <taxon>Burkholderiales</taxon>
        <taxon>Alcaligenaceae</taxon>
        <taxon>Paralcaligenes</taxon>
    </lineage>
</organism>
<dbReference type="InterPro" id="IPR052165">
    <property type="entry name" value="Membrane_assoc_protease"/>
</dbReference>
<gene>
    <name evidence="11" type="ORF">EDC26_102280</name>
</gene>
<feature type="signal peptide" evidence="7">
    <location>
        <begin position="1"/>
        <end position="30"/>
    </location>
</feature>
<dbReference type="InterPro" id="IPR002810">
    <property type="entry name" value="NfeD-like_C"/>
</dbReference>
<protein>
    <submittedName>
        <fullName evidence="11">Membrane-bound serine protease (ClpP class)</fullName>
    </submittedName>
</protein>
<dbReference type="Gene3D" id="3.90.226.10">
    <property type="entry name" value="2-enoyl-CoA Hydratase, Chain A, domain 1"/>
    <property type="match status" value="1"/>
</dbReference>
<evidence type="ECO:0000256" key="3">
    <source>
        <dbReference type="ARBA" id="ARBA00022989"/>
    </source>
</evidence>
<dbReference type="Gene3D" id="2.40.50.140">
    <property type="entry name" value="Nucleic acid-binding proteins"/>
    <property type="match status" value="1"/>
</dbReference>
<dbReference type="Proteomes" id="UP000295525">
    <property type="component" value="Unassembled WGS sequence"/>
</dbReference>
<evidence type="ECO:0000259" key="10">
    <source>
        <dbReference type="Pfam" id="PF25145"/>
    </source>
</evidence>
<dbReference type="Pfam" id="PF01957">
    <property type="entry name" value="NfeD"/>
    <property type="match status" value="1"/>
</dbReference>
<evidence type="ECO:0000256" key="6">
    <source>
        <dbReference type="SAM" id="Phobius"/>
    </source>
</evidence>
<evidence type="ECO:0000313" key="11">
    <source>
        <dbReference type="EMBL" id="TCT10323.1"/>
    </source>
</evidence>
<dbReference type="RefSeq" id="WP_132579909.1">
    <property type="nucleotide sequence ID" value="NZ_SMAJ01000002.1"/>
</dbReference>
<keyword evidence="3 6" id="KW-1133">Transmembrane helix</keyword>
<dbReference type="GO" id="GO:0008233">
    <property type="term" value="F:peptidase activity"/>
    <property type="evidence" value="ECO:0007669"/>
    <property type="project" value="UniProtKB-KW"/>
</dbReference>
<keyword evidence="2 6" id="KW-0812">Transmembrane</keyword>
<keyword evidence="7" id="KW-0732">Signal</keyword>
<evidence type="ECO:0000259" key="8">
    <source>
        <dbReference type="Pfam" id="PF01957"/>
    </source>
</evidence>
<dbReference type="InterPro" id="IPR029045">
    <property type="entry name" value="ClpP/crotonase-like_dom_sf"/>
</dbReference>
<feature type="region of interest" description="Disordered" evidence="5">
    <location>
        <begin position="143"/>
        <end position="185"/>
    </location>
</feature>
<evidence type="ECO:0000313" key="12">
    <source>
        <dbReference type="Proteomes" id="UP000295525"/>
    </source>
</evidence>
<accession>A0A4R3MBZ8</accession>
<feature type="transmembrane region" description="Helical" evidence="6">
    <location>
        <begin position="387"/>
        <end position="409"/>
    </location>
</feature>
<dbReference type="Pfam" id="PF25145">
    <property type="entry name" value="NfeD1b_N"/>
    <property type="match status" value="1"/>
</dbReference>
<evidence type="ECO:0000259" key="9">
    <source>
        <dbReference type="Pfam" id="PF24961"/>
    </source>
</evidence>
<keyword evidence="12" id="KW-1185">Reference proteome</keyword>
<dbReference type="InterPro" id="IPR012340">
    <property type="entry name" value="NA-bd_OB-fold"/>
</dbReference>
<feature type="transmembrane region" description="Helical" evidence="6">
    <location>
        <begin position="284"/>
        <end position="303"/>
    </location>
</feature>
<evidence type="ECO:0000256" key="1">
    <source>
        <dbReference type="ARBA" id="ARBA00004141"/>
    </source>
</evidence>
<dbReference type="GO" id="GO:0006508">
    <property type="term" value="P:proteolysis"/>
    <property type="evidence" value="ECO:0007669"/>
    <property type="project" value="UniProtKB-KW"/>
</dbReference>
<dbReference type="SUPFAM" id="SSF141322">
    <property type="entry name" value="NfeD domain-like"/>
    <property type="match status" value="1"/>
</dbReference>
<dbReference type="InterPro" id="IPR056739">
    <property type="entry name" value="NfeD_membrane"/>
</dbReference>
<feature type="chain" id="PRO_5020329210" evidence="7">
    <location>
        <begin position="31"/>
        <end position="480"/>
    </location>
</feature>
<evidence type="ECO:0000256" key="4">
    <source>
        <dbReference type="ARBA" id="ARBA00023136"/>
    </source>
</evidence>
<dbReference type="AlphaFoldDB" id="A0A4R3MBZ8"/>
<keyword evidence="4 6" id="KW-0472">Membrane</keyword>
<evidence type="ECO:0000256" key="2">
    <source>
        <dbReference type="ARBA" id="ARBA00022692"/>
    </source>
</evidence>
<comment type="subcellular location">
    <subcellularLocation>
        <location evidence="1">Membrane</location>
        <topology evidence="1">Multi-pass membrane protein</topology>
    </subcellularLocation>
</comment>
<sequence>MSGALRRLIVCGFLLFSGGFSPVASNVAHAATATPKVVVLSIDGVINPATSDFLIRGLAHAAQEHAVLAVIELDTPGGLDTSMRAIIKQILASPVPVATFVSPAGARAASAGTFILYASHIAAMTPASNVGAASPVSIGLPGFEKPVSEPADKAPASVEPGQTQPGSAKPPAAGQPPAAGAGGDTMNRKITNDAIAYIHSLAQLRGRNSKFAEQAVRDAASLSAHDALAAGAIDLIADNLDDLLAKLNGRQVALASGVTVRLATAGASIERIVPDWRSRILATLAHPEVAVILLMAGIFGLFFELTSPGMALPGVAGAICLLLGLYAFQLLPVNWAGVALLGVGAMLMIAEAFLPTFGVVGLGGLVAFFLGGLFLMDSGASGLGLSIPFLIGIALASAVLLFAVGAMAARAHKHRVVTGREEMLGLPGVVTLAGDRASYADVRGESWRIQCREPLAVGDPIKVTALEGLTLHVVRQPFKK</sequence>
<dbReference type="EMBL" id="SMAJ01000002">
    <property type="protein sequence ID" value="TCT10323.1"/>
    <property type="molecule type" value="Genomic_DNA"/>
</dbReference>
<feature type="domain" description="NfeD integral membrane" evidence="9">
    <location>
        <begin position="289"/>
        <end position="404"/>
    </location>
</feature>
<dbReference type="PANTHER" id="PTHR33507">
    <property type="entry name" value="INNER MEMBRANE PROTEIN YBBJ"/>
    <property type="match status" value="1"/>
</dbReference>
<dbReference type="SUPFAM" id="SSF52096">
    <property type="entry name" value="ClpP/crotonase"/>
    <property type="match status" value="1"/>
</dbReference>
<evidence type="ECO:0000256" key="5">
    <source>
        <dbReference type="SAM" id="MobiDB-lite"/>
    </source>
</evidence>
<dbReference type="OrthoDB" id="5289056at2"/>
<dbReference type="InterPro" id="IPR056738">
    <property type="entry name" value="NfeD1b_N"/>
</dbReference>
<evidence type="ECO:0000256" key="7">
    <source>
        <dbReference type="SAM" id="SignalP"/>
    </source>
</evidence>
<feature type="domain" description="NfeD1b N-terminal" evidence="10">
    <location>
        <begin position="37"/>
        <end position="136"/>
    </location>
</feature>
<feature type="compositionally biased region" description="Low complexity" evidence="5">
    <location>
        <begin position="165"/>
        <end position="179"/>
    </location>
</feature>
<keyword evidence="11" id="KW-0378">Hydrolase</keyword>
<feature type="domain" description="NfeD-like C-terminal" evidence="8">
    <location>
        <begin position="421"/>
        <end position="474"/>
    </location>
</feature>
<dbReference type="GO" id="GO:0016020">
    <property type="term" value="C:membrane"/>
    <property type="evidence" value="ECO:0007669"/>
    <property type="project" value="UniProtKB-SubCell"/>
</dbReference>
<keyword evidence="11" id="KW-0645">Protease</keyword>
<reference evidence="11 12" key="1">
    <citation type="submission" date="2019-03" db="EMBL/GenBank/DDBJ databases">
        <title>Genomic Encyclopedia of Type Strains, Phase IV (KMG-IV): sequencing the most valuable type-strain genomes for metagenomic binning, comparative biology and taxonomic classification.</title>
        <authorList>
            <person name="Goeker M."/>
        </authorList>
    </citation>
    <scope>NUCLEOTIDE SEQUENCE [LARGE SCALE GENOMIC DNA]</scope>
    <source>
        <strain evidence="11 12">DSM 24591</strain>
    </source>
</reference>
<dbReference type="Pfam" id="PF24961">
    <property type="entry name" value="NfeD_membrane"/>
    <property type="match status" value="1"/>
</dbReference>
<proteinExistence type="predicted"/>
<dbReference type="PANTHER" id="PTHR33507:SF4">
    <property type="entry name" value="NODULATION COMPETITIVENESS PROTEIN NFED"/>
    <property type="match status" value="1"/>
</dbReference>
<dbReference type="CDD" id="cd07020">
    <property type="entry name" value="Clp_protease_NfeD_1"/>
    <property type="match status" value="1"/>
</dbReference>
<feature type="transmembrane region" description="Helical" evidence="6">
    <location>
        <begin position="333"/>
        <end position="350"/>
    </location>
</feature>
<name>A0A4R3MBZ8_9BURK</name>
<feature type="transmembrane region" description="Helical" evidence="6">
    <location>
        <begin position="357"/>
        <end position="375"/>
    </location>
</feature>
<comment type="caution">
    <text evidence="11">The sequence shown here is derived from an EMBL/GenBank/DDBJ whole genome shotgun (WGS) entry which is preliminary data.</text>
</comment>